<dbReference type="PANTHER" id="PTHR23266">
    <property type="entry name" value="IMMUNOGLOBULIN HEAVY CHAIN"/>
    <property type="match status" value="1"/>
</dbReference>
<dbReference type="InterPro" id="IPR036179">
    <property type="entry name" value="Ig-like_dom_sf"/>
</dbReference>
<dbReference type="InterPro" id="IPR007110">
    <property type="entry name" value="Ig-like_dom"/>
</dbReference>
<evidence type="ECO:0000256" key="3">
    <source>
        <dbReference type="ARBA" id="ARBA00043265"/>
    </source>
</evidence>
<evidence type="ECO:0000313" key="6">
    <source>
        <dbReference type="Proteomes" id="UP000551758"/>
    </source>
</evidence>
<proteinExistence type="predicted"/>
<dbReference type="InterPro" id="IPR050199">
    <property type="entry name" value="IgHV"/>
</dbReference>
<dbReference type="Proteomes" id="UP000551758">
    <property type="component" value="Unassembled WGS sequence"/>
</dbReference>
<evidence type="ECO:0000259" key="4">
    <source>
        <dbReference type="PROSITE" id="PS50835"/>
    </source>
</evidence>
<dbReference type="EMBL" id="JACDTQ010002713">
    <property type="protein sequence ID" value="KAF5916452.1"/>
    <property type="molecule type" value="Genomic_DNA"/>
</dbReference>
<sequence>MGCISYSGSTYYNPYLKSRTSISRDTSKNQFSLQLSFVTTEDTAETRGAGLQRALRTLGGTQNPQSTETRPRARCRGWCERGFLRDPAALKRSPSLRIPRCSHSVIRSEHRQRTMEFGLSGIFLVAILRGNLCKTRDTDTYAVIWVRQAPGKGLEWFSSIISIVGSTYYAESVKGQITISRDSSKNTLYLQMNSLRTEDMAMYYCATDTARGSQCVHSQVQLVQSGAEVRKPEASVKLSCKASGCTFTAYYMD</sequence>
<dbReference type="GO" id="GO:0005576">
    <property type="term" value="C:extracellular region"/>
    <property type="evidence" value="ECO:0007669"/>
    <property type="project" value="UniProtKB-ARBA"/>
</dbReference>
<evidence type="ECO:0000256" key="1">
    <source>
        <dbReference type="ARBA" id="ARBA00022859"/>
    </source>
</evidence>
<comment type="caution">
    <text evidence="5">The sequence shown here is derived from an EMBL/GenBank/DDBJ whole genome shotgun (WGS) entry which is preliminary data.</text>
</comment>
<dbReference type="InterPro" id="IPR013783">
    <property type="entry name" value="Ig-like_fold"/>
</dbReference>
<evidence type="ECO:0000256" key="2">
    <source>
        <dbReference type="ARBA" id="ARBA00023130"/>
    </source>
</evidence>
<keyword evidence="6" id="KW-1185">Reference proteome</keyword>
<accession>A0A7J7EKY4</accession>
<feature type="domain" description="Ig-like" evidence="4">
    <location>
        <begin position="133"/>
        <end position="221"/>
    </location>
</feature>
<keyword evidence="3" id="KW-1280">Immunoglobulin</keyword>
<gene>
    <name evidence="5" type="ORF">HPG69_006856</name>
</gene>
<dbReference type="GO" id="GO:0002250">
    <property type="term" value="P:adaptive immune response"/>
    <property type="evidence" value="ECO:0007669"/>
    <property type="project" value="UniProtKB-KW"/>
</dbReference>
<name>A0A7J7EKY4_DICBM</name>
<reference evidence="5 6" key="1">
    <citation type="journal article" date="2020" name="Mol. Biol. Evol.">
        <title>Interspecific Gene Flow and the Evolution of Specialization in Black and White Rhinoceros.</title>
        <authorList>
            <person name="Moodley Y."/>
            <person name="Westbury M.V."/>
            <person name="Russo I.M."/>
            <person name="Gopalakrishnan S."/>
            <person name="Rakotoarivelo A."/>
            <person name="Olsen R.A."/>
            <person name="Prost S."/>
            <person name="Tunstall T."/>
            <person name="Ryder O.A."/>
            <person name="Dalen L."/>
            <person name="Bruford M.W."/>
        </authorList>
    </citation>
    <scope>NUCLEOTIDE SEQUENCE [LARGE SCALE GENOMIC DNA]</scope>
    <source>
        <strain evidence="5">SBR-YM</strain>
        <tissue evidence="5">Skin</tissue>
    </source>
</reference>
<dbReference type="InterPro" id="IPR013106">
    <property type="entry name" value="Ig_V-set"/>
</dbReference>
<keyword evidence="1" id="KW-0391">Immunity</keyword>
<dbReference type="Gene3D" id="2.60.40.10">
    <property type="entry name" value="Immunoglobulins"/>
    <property type="match status" value="3"/>
</dbReference>
<dbReference type="Pfam" id="PF07686">
    <property type="entry name" value="V-set"/>
    <property type="match status" value="1"/>
</dbReference>
<protein>
    <recommendedName>
        <fullName evidence="4">Ig-like domain-containing protein</fullName>
    </recommendedName>
</protein>
<dbReference type="SUPFAM" id="SSF48726">
    <property type="entry name" value="Immunoglobulin"/>
    <property type="match status" value="3"/>
</dbReference>
<dbReference type="GO" id="GO:0019814">
    <property type="term" value="C:immunoglobulin complex"/>
    <property type="evidence" value="ECO:0007669"/>
    <property type="project" value="UniProtKB-KW"/>
</dbReference>
<dbReference type="SMART" id="SM00406">
    <property type="entry name" value="IGv"/>
    <property type="match status" value="1"/>
</dbReference>
<keyword evidence="2" id="KW-1064">Adaptive immunity</keyword>
<evidence type="ECO:0000313" key="5">
    <source>
        <dbReference type="EMBL" id="KAF5916452.1"/>
    </source>
</evidence>
<dbReference type="PROSITE" id="PS50835">
    <property type="entry name" value="IG_LIKE"/>
    <property type="match status" value="1"/>
</dbReference>
<dbReference type="AlphaFoldDB" id="A0A7J7EKY4"/>
<organism evidence="5 6">
    <name type="scientific">Diceros bicornis minor</name>
    <name type="common">South-central black rhinoceros</name>
    <dbReference type="NCBI Taxonomy" id="77932"/>
    <lineage>
        <taxon>Eukaryota</taxon>
        <taxon>Metazoa</taxon>
        <taxon>Chordata</taxon>
        <taxon>Craniata</taxon>
        <taxon>Vertebrata</taxon>
        <taxon>Euteleostomi</taxon>
        <taxon>Mammalia</taxon>
        <taxon>Eutheria</taxon>
        <taxon>Laurasiatheria</taxon>
        <taxon>Perissodactyla</taxon>
        <taxon>Rhinocerotidae</taxon>
        <taxon>Diceros</taxon>
    </lineage>
</organism>